<keyword evidence="3" id="KW-0902">Two-component regulatory system</keyword>
<dbReference type="PANTHER" id="PTHR24421">
    <property type="entry name" value="NITRATE/NITRITE SENSOR PROTEIN NARX-RELATED"/>
    <property type="match status" value="1"/>
</dbReference>
<keyword evidence="6" id="KW-1185">Reference proteome</keyword>
<evidence type="ECO:0000256" key="1">
    <source>
        <dbReference type="ARBA" id="ARBA00022679"/>
    </source>
</evidence>
<accession>A0A1I6FGV9</accession>
<dbReference type="InterPro" id="IPR050482">
    <property type="entry name" value="Sensor_HK_TwoCompSys"/>
</dbReference>
<keyword evidence="2 5" id="KW-0418">Kinase</keyword>
<evidence type="ECO:0000256" key="2">
    <source>
        <dbReference type="ARBA" id="ARBA00022777"/>
    </source>
</evidence>
<evidence type="ECO:0000313" key="5">
    <source>
        <dbReference type="EMBL" id="SFR29142.1"/>
    </source>
</evidence>
<dbReference type="GO" id="GO:0016301">
    <property type="term" value="F:kinase activity"/>
    <property type="evidence" value="ECO:0007669"/>
    <property type="project" value="UniProtKB-KW"/>
</dbReference>
<name>A0A1I6FGV9_9PSEU</name>
<dbReference type="STRING" id="84724.SAMN04488564_11766"/>
<protein>
    <submittedName>
        <fullName evidence="5">Signal transduction histidine kinase</fullName>
    </submittedName>
</protein>
<feature type="transmembrane region" description="Helical" evidence="4">
    <location>
        <begin position="64"/>
        <end position="86"/>
    </location>
</feature>
<dbReference type="Gene3D" id="3.30.565.10">
    <property type="entry name" value="Histidine kinase-like ATPase, C-terminal domain"/>
    <property type="match status" value="1"/>
</dbReference>
<keyword evidence="4" id="KW-1133">Transmembrane helix</keyword>
<feature type="transmembrane region" description="Helical" evidence="4">
    <location>
        <begin position="137"/>
        <end position="158"/>
    </location>
</feature>
<gene>
    <name evidence="5" type="ORF">SAMN04488564_11766</name>
</gene>
<dbReference type="AlphaFoldDB" id="A0A1I6FGV9"/>
<organism evidence="5 6">
    <name type="scientific">Lentzea waywayandensis</name>
    <dbReference type="NCBI Taxonomy" id="84724"/>
    <lineage>
        <taxon>Bacteria</taxon>
        <taxon>Bacillati</taxon>
        <taxon>Actinomycetota</taxon>
        <taxon>Actinomycetes</taxon>
        <taxon>Pseudonocardiales</taxon>
        <taxon>Pseudonocardiaceae</taxon>
        <taxon>Lentzea</taxon>
    </lineage>
</organism>
<proteinExistence type="predicted"/>
<evidence type="ECO:0000256" key="4">
    <source>
        <dbReference type="SAM" id="Phobius"/>
    </source>
</evidence>
<dbReference type="EMBL" id="FOYL01000017">
    <property type="protein sequence ID" value="SFR29142.1"/>
    <property type="molecule type" value="Genomic_DNA"/>
</dbReference>
<evidence type="ECO:0000313" key="6">
    <source>
        <dbReference type="Proteomes" id="UP000198583"/>
    </source>
</evidence>
<dbReference type="Proteomes" id="UP000198583">
    <property type="component" value="Unassembled WGS sequence"/>
</dbReference>
<dbReference type="InterPro" id="IPR036890">
    <property type="entry name" value="HATPase_C_sf"/>
</dbReference>
<feature type="transmembrane region" description="Helical" evidence="4">
    <location>
        <begin position="36"/>
        <end position="57"/>
    </location>
</feature>
<dbReference type="SUPFAM" id="SSF55874">
    <property type="entry name" value="ATPase domain of HSP90 chaperone/DNA topoisomerase II/histidine kinase"/>
    <property type="match status" value="1"/>
</dbReference>
<feature type="transmembrane region" description="Helical" evidence="4">
    <location>
        <begin position="114"/>
        <end position="131"/>
    </location>
</feature>
<reference evidence="6" key="1">
    <citation type="submission" date="2016-10" db="EMBL/GenBank/DDBJ databases">
        <authorList>
            <person name="Varghese N."/>
            <person name="Submissions S."/>
        </authorList>
    </citation>
    <scope>NUCLEOTIDE SEQUENCE [LARGE SCALE GENOMIC DNA]</scope>
    <source>
        <strain evidence="6">DSM 44232</strain>
    </source>
</reference>
<keyword evidence="1" id="KW-0808">Transferase</keyword>
<dbReference type="GO" id="GO:0000160">
    <property type="term" value="P:phosphorelay signal transduction system"/>
    <property type="evidence" value="ECO:0007669"/>
    <property type="project" value="UniProtKB-KW"/>
</dbReference>
<evidence type="ECO:0000256" key="3">
    <source>
        <dbReference type="ARBA" id="ARBA00023012"/>
    </source>
</evidence>
<keyword evidence="4" id="KW-0472">Membrane</keyword>
<dbReference type="CDD" id="cd16917">
    <property type="entry name" value="HATPase_UhpB-NarQ-NarX-like"/>
    <property type="match status" value="1"/>
</dbReference>
<dbReference type="PANTHER" id="PTHR24421:SF61">
    <property type="entry name" value="OXYGEN SENSOR HISTIDINE KINASE NREB"/>
    <property type="match status" value="1"/>
</dbReference>
<keyword evidence="4" id="KW-0812">Transmembrane</keyword>
<sequence length="371" mass="38951">MESWILTSLAVLRVAQYAAPVPTLVSMISTESVLRAVALLGGFLMAAGWSAFFFWSAHRSEPAAAVDVAVICLVQVITAVVLGPGWTTWQNWTYGPAVGAGMAAVLYLHGAARWVIAAAPVVLYGVVPLVVADGLDIAGLLSGVGGMIAFITLASYVVHVLRALAREVDEARAAESAAVAREAAAQAGFEERKRQLRGLHDTALTTLELIAGGALAVDSAEIRSRCARDADFLRSLLMGSRVDAPTDLTAVLAQVLHDRSALGLRVHPLFDEVPGSTPPDVVEAISLATREALNNVSKHAGVTQAWVTAIGMENGGVRVAVVDRGAGFDPVTTTERGMMRSIRHRMEEVGGSAAIDSELGEGTSVELTWPA</sequence>